<dbReference type="PANTHER" id="PTHR34135">
    <property type="entry name" value="LYSOZYME"/>
    <property type="match status" value="1"/>
</dbReference>
<feature type="transmembrane region" description="Helical" evidence="2">
    <location>
        <begin position="12"/>
        <end position="31"/>
    </location>
</feature>
<dbReference type="STRING" id="1123313.GCA_000420345_01241"/>
<dbReference type="GO" id="GO:0016052">
    <property type="term" value="P:carbohydrate catabolic process"/>
    <property type="evidence" value="ECO:0007669"/>
    <property type="project" value="TreeGrafter"/>
</dbReference>
<proteinExistence type="inferred from homology"/>
<comment type="similarity">
    <text evidence="1">Belongs to the glycosyl hydrolase 25 family.</text>
</comment>
<reference evidence="3 4" key="1">
    <citation type="submission" date="2018-08" db="EMBL/GenBank/DDBJ databases">
        <title>A genome reference for cultivated species of the human gut microbiota.</title>
        <authorList>
            <person name="Zou Y."/>
            <person name="Xue W."/>
            <person name="Luo G."/>
        </authorList>
    </citation>
    <scope>NUCLEOTIDE SEQUENCE [LARGE SCALE GENOMIC DNA]</scope>
    <source>
        <strain evidence="3 4">TF08-11</strain>
    </source>
</reference>
<evidence type="ECO:0000256" key="1">
    <source>
        <dbReference type="ARBA" id="ARBA00010646"/>
    </source>
</evidence>
<name>A0A3E3DXJ8_9FIRM</name>
<dbReference type="InterPro" id="IPR017853">
    <property type="entry name" value="GH"/>
</dbReference>
<dbReference type="GO" id="GO:0009253">
    <property type="term" value="P:peptidoglycan catabolic process"/>
    <property type="evidence" value="ECO:0007669"/>
    <property type="project" value="InterPro"/>
</dbReference>
<dbReference type="AlphaFoldDB" id="A0A3E3DXJ8"/>
<evidence type="ECO:0000256" key="2">
    <source>
        <dbReference type="SAM" id="Phobius"/>
    </source>
</evidence>
<dbReference type="CDD" id="cd06414">
    <property type="entry name" value="GH25_LytC-like"/>
    <property type="match status" value="1"/>
</dbReference>
<keyword evidence="2" id="KW-1133">Transmembrane helix</keyword>
<sequence>MKRKRKAKKLRILILMMVLLGVLTFVVHSLFSQAETMLSSYYDLDRFENASTGFKFYNDPDYESKIGIDVSEHNGTIDWTAVTGTGIDFAFIRAGYRGGIEGKIHEDATFAYNMEQAQDKGLKLGVYWYSSAINTTELQEEIDFVLSLVSSYSIDLPIVFDMEFFDEQEGRINTLSVEEKTDLALMFCDAMEEHGYESMIYGNLDWFYNQLDFSRIQDRNLWYAAYQDKPAMQDRFMIWQYSHTGTLPGISTNVDMNIMPVKNK</sequence>
<dbReference type="GO" id="GO:0003796">
    <property type="term" value="F:lysozyme activity"/>
    <property type="evidence" value="ECO:0007669"/>
    <property type="project" value="InterPro"/>
</dbReference>
<organism evidence="3 4">
    <name type="scientific">Faecalicoccus pleomorphus</name>
    <dbReference type="NCBI Taxonomy" id="1323"/>
    <lineage>
        <taxon>Bacteria</taxon>
        <taxon>Bacillati</taxon>
        <taxon>Bacillota</taxon>
        <taxon>Erysipelotrichia</taxon>
        <taxon>Erysipelotrichales</taxon>
        <taxon>Erysipelotrichaceae</taxon>
        <taxon>Faecalicoccus</taxon>
    </lineage>
</organism>
<dbReference type="Gene3D" id="3.20.20.80">
    <property type="entry name" value="Glycosidases"/>
    <property type="match status" value="1"/>
</dbReference>
<dbReference type="PANTHER" id="PTHR34135:SF2">
    <property type="entry name" value="LYSOZYME"/>
    <property type="match status" value="1"/>
</dbReference>
<evidence type="ECO:0000313" key="4">
    <source>
        <dbReference type="Proteomes" id="UP000260721"/>
    </source>
</evidence>
<keyword evidence="2" id="KW-0812">Transmembrane</keyword>
<dbReference type="Proteomes" id="UP000260721">
    <property type="component" value="Unassembled WGS sequence"/>
</dbReference>
<evidence type="ECO:0000313" key="3">
    <source>
        <dbReference type="EMBL" id="RGD74007.1"/>
    </source>
</evidence>
<dbReference type="GO" id="GO:0016998">
    <property type="term" value="P:cell wall macromolecule catabolic process"/>
    <property type="evidence" value="ECO:0007669"/>
    <property type="project" value="InterPro"/>
</dbReference>
<comment type="caution">
    <text evidence="3">The sequence shown here is derived from an EMBL/GenBank/DDBJ whole genome shotgun (WGS) entry which is preliminary data.</text>
</comment>
<dbReference type="PROSITE" id="PS51904">
    <property type="entry name" value="GLYCOSYL_HYDROL_F25_2"/>
    <property type="match status" value="1"/>
</dbReference>
<dbReference type="Pfam" id="PF01183">
    <property type="entry name" value="Glyco_hydro_25"/>
    <property type="match status" value="1"/>
</dbReference>
<dbReference type="EMBL" id="QUSK01000025">
    <property type="protein sequence ID" value="RGD74007.1"/>
    <property type="molecule type" value="Genomic_DNA"/>
</dbReference>
<protein>
    <submittedName>
        <fullName evidence="3">Lysozyme</fullName>
    </submittedName>
</protein>
<keyword evidence="2" id="KW-0472">Membrane</keyword>
<dbReference type="RefSeq" id="WP_117446928.1">
    <property type="nucleotide sequence ID" value="NZ_JBFBOW010000015.1"/>
</dbReference>
<dbReference type="InterPro" id="IPR002053">
    <property type="entry name" value="Glyco_hydro_25"/>
</dbReference>
<gene>
    <name evidence="3" type="ORF">DXC78_10170</name>
</gene>
<dbReference type="SUPFAM" id="SSF51445">
    <property type="entry name" value="(Trans)glycosidases"/>
    <property type="match status" value="1"/>
</dbReference>
<accession>A0A3E3DXJ8</accession>